<protein>
    <recommendedName>
        <fullName evidence="2">TIL domain-containing protein</fullName>
    </recommendedName>
</protein>
<sequence length="94" mass="10119">MGNLKVCLLLGLVMFISPIDCKIDCTVNGTQKECPYACPETCEYNGVGPCVKICGGPCVCKPGYVINQRIPACVLRSDCPAGVVQKEVQHMLKI</sequence>
<evidence type="ECO:0000313" key="3">
    <source>
        <dbReference type="EnsemblMetazoa" id="XP_044317607.1"/>
    </source>
</evidence>
<dbReference type="Gene3D" id="2.10.25.10">
    <property type="entry name" value="Laminin"/>
    <property type="match status" value="1"/>
</dbReference>
<feature type="chain" id="PRO_5046926508" description="TIL domain-containing protein" evidence="1">
    <location>
        <begin position="22"/>
        <end position="94"/>
    </location>
</feature>
<feature type="domain" description="TIL" evidence="2">
    <location>
        <begin position="25"/>
        <end position="79"/>
    </location>
</feature>
<evidence type="ECO:0000259" key="2">
    <source>
        <dbReference type="Pfam" id="PF01826"/>
    </source>
</evidence>
<reference evidence="3" key="2">
    <citation type="submission" date="2025-05" db="UniProtKB">
        <authorList>
            <consortium name="EnsemblMetazoa"/>
        </authorList>
    </citation>
    <scope>IDENTIFICATION</scope>
</reference>
<organism evidence="3 4">
    <name type="scientific">Drosophila rhopaloa</name>
    <name type="common">Fruit fly</name>
    <dbReference type="NCBI Taxonomy" id="1041015"/>
    <lineage>
        <taxon>Eukaryota</taxon>
        <taxon>Metazoa</taxon>
        <taxon>Ecdysozoa</taxon>
        <taxon>Arthropoda</taxon>
        <taxon>Hexapoda</taxon>
        <taxon>Insecta</taxon>
        <taxon>Pterygota</taxon>
        <taxon>Neoptera</taxon>
        <taxon>Endopterygota</taxon>
        <taxon>Diptera</taxon>
        <taxon>Brachycera</taxon>
        <taxon>Muscomorpha</taxon>
        <taxon>Ephydroidea</taxon>
        <taxon>Drosophilidae</taxon>
        <taxon>Drosophila</taxon>
        <taxon>Sophophora</taxon>
    </lineage>
</organism>
<evidence type="ECO:0000256" key="1">
    <source>
        <dbReference type="SAM" id="SignalP"/>
    </source>
</evidence>
<feature type="signal peptide" evidence="1">
    <location>
        <begin position="1"/>
        <end position="21"/>
    </location>
</feature>
<dbReference type="CDD" id="cd19941">
    <property type="entry name" value="TIL"/>
    <property type="match status" value="1"/>
</dbReference>
<dbReference type="InterPro" id="IPR036084">
    <property type="entry name" value="Ser_inhib-like_sf"/>
</dbReference>
<dbReference type="GeneID" id="123038086"/>
<reference evidence="4" key="1">
    <citation type="journal article" date="2021" name="Elife">
        <title>Highly contiguous assemblies of 101 drosophilid genomes.</title>
        <authorList>
            <person name="Kim B.Y."/>
            <person name="Wang J.R."/>
            <person name="Miller D.E."/>
            <person name="Barmina O."/>
            <person name="Delaney E."/>
            <person name="Thompson A."/>
            <person name="Comeault A.A."/>
            <person name="Peede D."/>
            <person name="D'Agostino E.R."/>
            <person name="Pelaez J."/>
            <person name="Aguilar J.M."/>
            <person name="Haji D."/>
            <person name="Matsunaga T."/>
            <person name="Armstrong E.E."/>
            <person name="Zych M."/>
            <person name="Ogawa Y."/>
            <person name="Stamenkovic-Radak M."/>
            <person name="Jelic M."/>
            <person name="Veselinovic M.S."/>
            <person name="Tanaskovic M."/>
            <person name="Eric P."/>
            <person name="Gao J.J."/>
            <person name="Katoh T.K."/>
            <person name="Toda M.J."/>
            <person name="Watabe H."/>
            <person name="Watada M."/>
            <person name="Davis J.S."/>
            <person name="Moyle L.C."/>
            <person name="Manoli G."/>
            <person name="Bertolini E."/>
            <person name="Kostal V."/>
            <person name="Hawley R.S."/>
            <person name="Takahashi A."/>
            <person name="Jones C.D."/>
            <person name="Price D.K."/>
            <person name="Whiteman N."/>
            <person name="Kopp A."/>
            <person name="Matute D.R."/>
            <person name="Petrov D.A."/>
        </authorList>
    </citation>
    <scope>NUCLEOTIDE SEQUENCE [LARGE SCALE GENOMIC DNA]</scope>
</reference>
<keyword evidence="1" id="KW-0732">Signal</keyword>
<accession>A0ABM5JFL1</accession>
<dbReference type="InterPro" id="IPR002919">
    <property type="entry name" value="TIL_dom"/>
</dbReference>
<dbReference type="SUPFAM" id="SSF57567">
    <property type="entry name" value="Serine protease inhibitors"/>
    <property type="match status" value="1"/>
</dbReference>
<keyword evidence="4" id="KW-1185">Reference proteome</keyword>
<dbReference type="EnsemblMetazoa" id="XM_044461672.1">
    <property type="protein sequence ID" value="XP_044317607.1"/>
    <property type="gene ID" value="LOC123038086"/>
</dbReference>
<evidence type="ECO:0000313" key="4">
    <source>
        <dbReference type="Proteomes" id="UP001652680"/>
    </source>
</evidence>
<dbReference type="Proteomes" id="UP001652680">
    <property type="component" value="Unassembled WGS sequence"/>
</dbReference>
<name>A0ABM5JFL1_DRORH</name>
<proteinExistence type="predicted"/>
<dbReference type="Pfam" id="PF01826">
    <property type="entry name" value="TIL"/>
    <property type="match status" value="1"/>
</dbReference>
<dbReference type="RefSeq" id="XP_044317607.1">
    <property type="nucleotide sequence ID" value="XM_044461672.1"/>
</dbReference>